<dbReference type="EMBL" id="CAJVQB010081663">
    <property type="protein sequence ID" value="CAG8845981.1"/>
    <property type="molecule type" value="Genomic_DNA"/>
</dbReference>
<gene>
    <name evidence="1" type="ORF">GMARGA_LOCUS37934</name>
</gene>
<sequence>DYPASLATIKRSRKQALRIQQIPTRLLLTMIATNDNQDKNSSEIEATLSLTNDQMEINENDAREKKKRKITPNTIIDTSILLEAKEMELLLEKSGQVVLTLSNQSMISLVAEIKTDLYRLSQPIAIDIKFLPENPYLAQQQSIVSYKQTQVIDDVLAQHETLYNEAQNLEQLNEDNVEGINELYEHMRSKMESEKEDQMEIALNIMIDREDTTEKTETKKISYSKVVGCQLRKRTNKVIEHRVDNGWTEEVK</sequence>
<dbReference type="Proteomes" id="UP000789901">
    <property type="component" value="Unassembled WGS sequence"/>
</dbReference>
<feature type="non-terminal residue" evidence="1">
    <location>
        <position position="1"/>
    </location>
</feature>
<proteinExistence type="predicted"/>
<keyword evidence="2" id="KW-1185">Reference proteome</keyword>
<feature type="non-terminal residue" evidence="1">
    <location>
        <position position="252"/>
    </location>
</feature>
<organism evidence="1 2">
    <name type="scientific">Gigaspora margarita</name>
    <dbReference type="NCBI Taxonomy" id="4874"/>
    <lineage>
        <taxon>Eukaryota</taxon>
        <taxon>Fungi</taxon>
        <taxon>Fungi incertae sedis</taxon>
        <taxon>Mucoromycota</taxon>
        <taxon>Glomeromycotina</taxon>
        <taxon>Glomeromycetes</taxon>
        <taxon>Diversisporales</taxon>
        <taxon>Gigasporaceae</taxon>
        <taxon>Gigaspora</taxon>
    </lineage>
</organism>
<comment type="caution">
    <text evidence="1">The sequence shown here is derived from an EMBL/GenBank/DDBJ whole genome shotgun (WGS) entry which is preliminary data.</text>
</comment>
<name>A0ABN7X1U8_GIGMA</name>
<protein>
    <submittedName>
        <fullName evidence="1">41780_t:CDS:1</fullName>
    </submittedName>
</protein>
<reference evidence="1 2" key="1">
    <citation type="submission" date="2021-06" db="EMBL/GenBank/DDBJ databases">
        <authorList>
            <person name="Kallberg Y."/>
            <person name="Tangrot J."/>
            <person name="Rosling A."/>
        </authorList>
    </citation>
    <scope>NUCLEOTIDE SEQUENCE [LARGE SCALE GENOMIC DNA]</scope>
    <source>
        <strain evidence="1 2">120-4 pot B 10/14</strain>
    </source>
</reference>
<evidence type="ECO:0000313" key="1">
    <source>
        <dbReference type="EMBL" id="CAG8845981.1"/>
    </source>
</evidence>
<evidence type="ECO:0000313" key="2">
    <source>
        <dbReference type="Proteomes" id="UP000789901"/>
    </source>
</evidence>
<accession>A0ABN7X1U8</accession>